<gene>
    <name evidence="1" type="ORF">HJG63_011070</name>
</gene>
<name>A0A7J8HSJ7_ROUAE</name>
<protein>
    <submittedName>
        <fullName evidence="1">Uncharacterized protein</fullName>
    </submittedName>
</protein>
<dbReference type="AlphaFoldDB" id="A0A7J8HSJ7"/>
<comment type="caution">
    <text evidence="1">The sequence shown here is derived from an EMBL/GenBank/DDBJ whole genome shotgun (WGS) entry which is preliminary data.</text>
</comment>
<evidence type="ECO:0000313" key="2">
    <source>
        <dbReference type="Proteomes" id="UP000593571"/>
    </source>
</evidence>
<organism evidence="1 2">
    <name type="scientific">Rousettus aegyptiacus</name>
    <name type="common">Egyptian fruit bat</name>
    <name type="synonym">Pteropus aegyptiacus</name>
    <dbReference type="NCBI Taxonomy" id="9407"/>
    <lineage>
        <taxon>Eukaryota</taxon>
        <taxon>Metazoa</taxon>
        <taxon>Chordata</taxon>
        <taxon>Craniata</taxon>
        <taxon>Vertebrata</taxon>
        <taxon>Euteleostomi</taxon>
        <taxon>Mammalia</taxon>
        <taxon>Eutheria</taxon>
        <taxon>Laurasiatheria</taxon>
        <taxon>Chiroptera</taxon>
        <taxon>Yinpterochiroptera</taxon>
        <taxon>Pteropodoidea</taxon>
        <taxon>Pteropodidae</taxon>
        <taxon>Rousettinae</taxon>
        <taxon>Rousettus</taxon>
    </lineage>
</organism>
<reference evidence="1 2" key="1">
    <citation type="journal article" date="2020" name="Nature">
        <title>Six reference-quality genomes reveal evolution of bat adaptations.</title>
        <authorList>
            <person name="Jebb D."/>
            <person name="Huang Z."/>
            <person name="Pippel M."/>
            <person name="Hughes G.M."/>
            <person name="Lavrichenko K."/>
            <person name="Devanna P."/>
            <person name="Winkler S."/>
            <person name="Jermiin L.S."/>
            <person name="Skirmuntt E.C."/>
            <person name="Katzourakis A."/>
            <person name="Burkitt-Gray L."/>
            <person name="Ray D.A."/>
            <person name="Sullivan K.A.M."/>
            <person name="Roscito J.G."/>
            <person name="Kirilenko B.M."/>
            <person name="Davalos L.M."/>
            <person name="Corthals A.P."/>
            <person name="Power M.L."/>
            <person name="Jones G."/>
            <person name="Ransome R.D."/>
            <person name="Dechmann D.K.N."/>
            <person name="Locatelli A.G."/>
            <person name="Puechmaille S.J."/>
            <person name="Fedrigo O."/>
            <person name="Jarvis E.D."/>
            <person name="Hiller M."/>
            <person name="Vernes S.C."/>
            <person name="Myers E.W."/>
            <person name="Teeling E.C."/>
        </authorList>
    </citation>
    <scope>NUCLEOTIDE SEQUENCE [LARGE SCALE GENOMIC DNA]</scope>
    <source>
        <strain evidence="1">MRouAeg1</strain>
        <tissue evidence="1">Muscle</tissue>
    </source>
</reference>
<dbReference type="EMBL" id="JACASE010000004">
    <property type="protein sequence ID" value="KAF6474961.1"/>
    <property type="molecule type" value="Genomic_DNA"/>
</dbReference>
<evidence type="ECO:0000313" key="1">
    <source>
        <dbReference type="EMBL" id="KAF6474961.1"/>
    </source>
</evidence>
<sequence>MGIGCYSLTQFIMLAPRGRKGGGRAAHWQDSKATSAPKRQNLPRMSQDVSAPWYFSSAPRFLTSHPEQEAWGAGPWRAVGGTRRHPGLADFRGPGSTCRPSFDSFGSSCLYEAQDWHCGLFPIFIRVILPGSSGPMSLQAQAACFQRSEPSENLWSRRAGDVTPGVTLLSCHQVLQFSFGKVAGQTRPADVSRPVSAGPGTCRHLPTHLCSTVKASGVKKAAREPLLEAAMTGSQMGSLVKSVIPVRK</sequence>
<keyword evidence="2" id="KW-1185">Reference proteome</keyword>
<dbReference type="Proteomes" id="UP000593571">
    <property type="component" value="Unassembled WGS sequence"/>
</dbReference>
<proteinExistence type="predicted"/>
<accession>A0A7J8HSJ7</accession>